<keyword evidence="1" id="KW-0732">Signal</keyword>
<organism evidence="2 3">
    <name type="scientific">Microthyrium microscopicum</name>
    <dbReference type="NCBI Taxonomy" id="703497"/>
    <lineage>
        <taxon>Eukaryota</taxon>
        <taxon>Fungi</taxon>
        <taxon>Dikarya</taxon>
        <taxon>Ascomycota</taxon>
        <taxon>Pezizomycotina</taxon>
        <taxon>Dothideomycetes</taxon>
        <taxon>Dothideomycetes incertae sedis</taxon>
        <taxon>Microthyriales</taxon>
        <taxon>Microthyriaceae</taxon>
        <taxon>Microthyrium</taxon>
    </lineage>
</organism>
<feature type="signal peptide" evidence="1">
    <location>
        <begin position="1"/>
        <end position="16"/>
    </location>
</feature>
<feature type="chain" id="PRO_5025649666" description="Apple domain-containing protein" evidence="1">
    <location>
        <begin position="17"/>
        <end position="119"/>
    </location>
</feature>
<dbReference type="OrthoDB" id="3556996at2759"/>
<evidence type="ECO:0000313" key="3">
    <source>
        <dbReference type="Proteomes" id="UP000799302"/>
    </source>
</evidence>
<evidence type="ECO:0000256" key="1">
    <source>
        <dbReference type="SAM" id="SignalP"/>
    </source>
</evidence>
<sequence length="119" mass="12611">MRSFLGTLVAVPLVHALVGSIGPRDFYQAPRLESSGIDKRAQTCGSNGYDLSTKAYFYSSDAALATSSACGAHCLADSKCLSFAIASVGSHMITWLPLMFMAIDYESRIDCSSCVGTTP</sequence>
<dbReference type="EMBL" id="MU004237">
    <property type="protein sequence ID" value="KAF2667449.1"/>
    <property type="molecule type" value="Genomic_DNA"/>
</dbReference>
<dbReference type="AlphaFoldDB" id="A0A6A6U582"/>
<accession>A0A6A6U582</accession>
<keyword evidence="3" id="KW-1185">Reference proteome</keyword>
<dbReference type="Proteomes" id="UP000799302">
    <property type="component" value="Unassembled WGS sequence"/>
</dbReference>
<reference evidence="2" key="1">
    <citation type="journal article" date="2020" name="Stud. Mycol.">
        <title>101 Dothideomycetes genomes: a test case for predicting lifestyles and emergence of pathogens.</title>
        <authorList>
            <person name="Haridas S."/>
            <person name="Albert R."/>
            <person name="Binder M."/>
            <person name="Bloem J."/>
            <person name="Labutti K."/>
            <person name="Salamov A."/>
            <person name="Andreopoulos B."/>
            <person name="Baker S."/>
            <person name="Barry K."/>
            <person name="Bills G."/>
            <person name="Bluhm B."/>
            <person name="Cannon C."/>
            <person name="Castanera R."/>
            <person name="Culley D."/>
            <person name="Daum C."/>
            <person name="Ezra D."/>
            <person name="Gonzalez J."/>
            <person name="Henrissat B."/>
            <person name="Kuo A."/>
            <person name="Liang C."/>
            <person name="Lipzen A."/>
            <person name="Lutzoni F."/>
            <person name="Magnuson J."/>
            <person name="Mondo S."/>
            <person name="Nolan M."/>
            <person name="Ohm R."/>
            <person name="Pangilinan J."/>
            <person name="Park H.-J."/>
            <person name="Ramirez L."/>
            <person name="Alfaro M."/>
            <person name="Sun H."/>
            <person name="Tritt A."/>
            <person name="Yoshinaga Y."/>
            <person name="Zwiers L.-H."/>
            <person name="Turgeon B."/>
            <person name="Goodwin S."/>
            <person name="Spatafora J."/>
            <person name="Crous P."/>
            <person name="Grigoriev I."/>
        </authorList>
    </citation>
    <scope>NUCLEOTIDE SEQUENCE</scope>
    <source>
        <strain evidence="2">CBS 115976</strain>
    </source>
</reference>
<evidence type="ECO:0000313" key="2">
    <source>
        <dbReference type="EMBL" id="KAF2667449.1"/>
    </source>
</evidence>
<evidence type="ECO:0008006" key="4">
    <source>
        <dbReference type="Google" id="ProtNLM"/>
    </source>
</evidence>
<protein>
    <recommendedName>
        <fullName evidence="4">Apple domain-containing protein</fullName>
    </recommendedName>
</protein>
<name>A0A6A6U582_9PEZI</name>
<proteinExistence type="predicted"/>
<gene>
    <name evidence="2" type="ORF">BT63DRAFT_292657</name>
</gene>